<evidence type="ECO:0000313" key="1">
    <source>
        <dbReference type="EMBL" id="TXG46424.1"/>
    </source>
</evidence>
<comment type="caution">
    <text evidence="2">The sequence shown here is derived from an EMBL/GenBank/DDBJ whole genome shotgun (WGS) entry which is preliminary data.</text>
</comment>
<evidence type="ECO:0008006" key="4">
    <source>
        <dbReference type="Google" id="ProtNLM"/>
    </source>
</evidence>
<evidence type="ECO:0000313" key="2">
    <source>
        <dbReference type="EMBL" id="TXG72234.1"/>
    </source>
</evidence>
<dbReference type="OrthoDB" id="1938246at2759"/>
<protein>
    <recommendedName>
        <fullName evidence="4">Reverse transcriptase zinc-binding domain-containing protein</fullName>
    </recommendedName>
</protein>
<dbReference type="AlphaFoldDB" id="A0A5C7ITT9"/>
<accession>A0A5C7ITT9</accession>
<dbReference type="EMBL" id="VAHF01000145">
    <property type="protein sequence ID" value="TXG46424.1"/>
    <property type="molecule type" value="Genomic_DNA"/>
</dbReference>
<name>A0A5C7ITT9_9ROSI</name>
<dbReference type="EMBL" id="VAHF01000001">
    <property type="protein sequence ID" value="TXG72234.1"/>
    <property type="molecule type" value="Genomic_DNA"/>
</dbReference>
<gene>
    <name evidence="2" type="ORF">EZV62_000813</name>
    <name evidence="1" type="ORF">EZV62_028073</name>
</gene>
<reference evidence="2" key="2">
    <citation type="submission" date="2019-05" db="EMBL/GenBank/DDBJ databases">
        <authorList>
            <person name="Zhang R."/>
        </authorList>
    </citation>
    <scope>NUCLEOTIDE SEQUENCE [LARGE SCALE GENOMIC DNA]</scope>
    <source>
        <strain evidence="2">Malutang-1-2009seedling</strain>
        <tissue evidence="2">Leaf</tissue>
    </source>
</reference>
<sequence>MLARQGWRLIKNPDTLAAKVLHGYYFSSSNFLATDLTSKASFKWQSLYWGRELLRKWIRPTDFMVYSPKVHEDVKLVCHLKTVSRVWDGNLIRGLFIASDAEAILSIPVSSSQREVPSVGINREMVIIR</sequence>
<dbReference type="Proteomes" id="UP000323000">
    <property type="component" value="Chromosome 1"/>
</dbReference>
<keyword evidence="3" id="KW-1185">Reference proteome</keyword>
<organism evidence="2 3">
    <name type="scientific">Acer yangbiense</name>
    <dbReference type="NCBI Taxonomy" id="1000413"/>
    <lineage>
        <taxon>Eukaryota</taxon>
        <taxon>Viridiplantae</taxon>
        <taxon>Streptophyta</taxon>
        <taxon>Embryophyta</taxon>
        <taxon>Tracheophyta</taxon>
        <taxon>Spermatophyta</taxon>
        <taxon>Magnoliopsida</taxon>
        <taxon>eudicotyledons</taxon>
        <taxon>Gunneridae</taxon>
        <taxon>Pentapetalae</taxon>
        <taxon>rosids</taxon>
        <taxon>malvids</taxon>
        <taxon>Sapindales</taxon>
        <taxon>Sapindaceae</taxon>
        <taxon>Hippocastanoideae</taxon>
        <taxon>Acereae</taxon>
        <taxon>Acer</taxon>
    </lineage>
</organism>
<reference evidence="3" key="1">
    <citation type="journal article" date="2019" name="Gigascience">
        <title>De novo genome assembly of the endangered Acer yangbiense, a plant species with extremely small populations endemic to Yunnan Province, China.</title>
        <authorList>
            <person name="Yang J."/>
            <person name="Wariss H.M."/>
            <person name="Tao L."/>
            <person name="Zhang R."/>
            <person name="Yun Q."/>
            <person name="Hollingsworth P."/>
            <person name="Dao Z."/>
            <person name="Luo G."/>
            <person name="Guo H."/>
            <person name="Ma Y."/>
            <person name="Sun W."/>
        </authorList>
    </citation>
    <scope>NUCLEOTIDE SEQUENCE [LARGE SCALE GENOMIC DNA]</scope>
    <source>
        <strain evidence="3">cv. Malutang</strain>
    </source>
</reference>
<proteinExistence type="predicted"/>
<evidence type="ECO:0000313" key="3">
    <source>
        <dbReference type="Proteomes" id="UP000323000"/>
    </source>
</evidence>